<proteinExistence type="predicted"/>
<sequence>MSLEHEFYLISKTTVTKDFWVHREKNECIIDSVVIHDDIIQYISDSLKWIVSKNPALKGNPMGQGINYHGVTLFDKQSAESLRRVFSSWRDLFLNAPNPFELTGEFIYDEDNQEGGYEKVFLNREEVINLLEKIVSMARRLESGNFYLYHCGI</sequence>
<keyword evidence="2" id="KW-1185">Reference proteome</keyword>
<comment type="caution">
    <text evidence="1">The sequence shown here is derived from an EMBL/GenBank/DDBJ whole genome shotgun (WGS) entry which is preliminary data.</text>
</comment>
<organism evidence="1 2">
    <name type="scientific">Fictibacillus barbaricus</name>
    <dbReference type="NCBI Taxonomy" id="182136"/>
    <lineage>
        <taxon>Bacteria</taxon>
        <taxon>Bacillati</taxon>
        <taxon>Bacillota</taxon>
        <taxon>Bacilli</taxon>
        <taxon>Bacillales</taxon>
        <taxon>Fictibacillaceae</taxon>
        <taxon>Fictibacillus</taxon>
    </lineage>
</organism>
<dbReference type="RefSeq" id="WP_310256165.1">
    <property type="nucleotide sequence ID" value="NZ_JAVDWA010000001.1"/>
</dbReference>
<evidence type="ECO:0008006" key="3">
    <source>
        <dbReference type="Google" id="ProtNLM"/>
    </source>
</evidence>
<evidence type="ECO:0000313" key="1">
    <source>
        <dbReference type="EMBL" id="MDR7071565.1"/>
    </source>
</evidence>
<protein>
    <recommendedName>
        <fullName evidence="3">Coproporphyrinogen III oxidase</fullName>
    </recommendedName>
</protein>
<reference evidence="1 2" key="1">
    <citation type="submission" date="2023-07" db="EMBL/GenBank/DDBJ databases">
        <title>Sorghum-associated microbial communities from plants grown in Nebraska, USA.</title>
        <authorList>
            <person name="Schachtman D."/>
        </authorList>
    </citation>
    <scope>NUCLEOTIDE SEQUENCE [LARGE SCALE GENOMIC DNA]</scope>
    <source>
        <strain evidence="1 2">BE211</strain>
    </source>
</reference>
<evidence type="ECO:0000313" key="2">
    <source>
        <dbReference type="Proteomes" id="UP001258181"/>
    </source>
</evidence>
<name>A0ABU1TWH9_9BACL</name>
<dbReference type="Proteomes" id="UP001258181">
    <property type="component" value="Unassembled WGS sequence"/>
</dbReference>
<dbReference type="EMBL" id="JAVDWA010000001">
    <property type="protein sequence ID" value="MDR7071565.1"/>
    <property type="molecule type" value="Genomic_DNA"/>
</dbReference>
<accession>A0ABU1TWH9</accession>
<gene>
    <name evidence="1" type="ORF">J2X07_000540</name>
</gene>